<proteinExistence type="predicted"/>
<evidence type="ECO:0000259" key="6">
    <source>
        <dbReference type="Pfam" id="PF01957"/>
    </source>
</evidence>
<keyword evidence="2 5" id="KW-0812">Transmembrane</keyword>
<name>A0A9D9GX17_9BACL</name>
<reference evidence="7" key="1">
    <citation type="submission" date="2020-10" db="EMBL/GenBank/DDBJ databases">
        <authorList>
            <person name="Gilroy R."/>
        </authorList>
    </citation>
    <scope>NUCLEOTIDE SEQUENCE</scope>
    <source>
        <strain evidence="7">11159</strain>
    </source>
</reference>
<sequence>MLIDLFTNINASVIENYMYIIWIGVFIIALIIELVTTELVSIWFSGSAFVTALLSFIPGLPFWGEILIFVGLSAIFLFALRPLTKKYFTRNKIKSNVDELIGQRVILTKDITLEEYGETKIHGNFWRCESLNKGETIEKGEEVQIVSIDGNKLVVKVIKEEK</sequence>
<dbReference type="AlphaFoldDB" id="A0A9D9GX17"/>
<evidence type="ECO:0000256" key="2">
    <source>
        <dbReference type="ARBA" id="ARBA00022692"/>
    </source>
</evidence>
<evidence type="ECO:0000256" key="4">
    <source>
        <dbReference type="ARBA" id="ARBA00023136"/>
    </source>
</evidence>
<evidence type="ECO:0000256" key="1">
    <source>
        <dbReference type="ARBA" id="ARBA00004141"/>
    </source>
</evidence>
<reference evidence="7" key="2">
    <citation type="journal article" date="2021" name="PeerJ">
        <title>Extensive microbial diversity within the chicken gut microbiome revealed by metagenomics and culture.</title>
        <authorList>
            <person name="Gilroy R."/>
            <person name="Ravi A."/>
            <person name="Getino M."/>
            <person name="Pursley I."/>
            <person name="Horton D.L."/>
            <person name="Alikhan N.F."/>
            <person name="Baker D."/>
            <person name="Gharbi K."/>
            <person name="Hall N."/>
            <person name="Watson M."/>
            <person name="Adriaenssens E.M."/>
            <person name="Foster-Nyarko E."/>
            <person name="Jarju S."/>
            <person name="Secka A."/>
            <person name="Antonio M."/>
            <person name="Oren A."/>
            <person name="Chaudhuri R.R."/>
            <person name="La Ragione R."/>
            <person name="Hildebrand F."/>
            <person name="Pallen M.J."/>
        </authorList>
    </citation>
    <scope>NUCLEOTIDE SEQUENCE</scope>
    <source>
        <strain evidence="7">11159</strain>
    </source>
</reference>
<accession>A0A9D9GX17</accession>
<dbReference type="InterPro" id="IPR052165">
    <property type="entry name" value="Membrane_assoc_protease"/>
</dbReference>
<feature type="domain" description="NfeD-like C-terminal" evidence="6">
    <location>
        <begin position="97"/>
        <end position="156"/>
    </location>
</feature>
<evidence type="ECO:0000313" key="8">
    <source>
        <dbReference type="Proteomes" id="UP000823613"/>
    </source>
</evidence>
<evidence type="ECO:0000256" key="3">
    <source>
        <dbReference type="ARBA" id="ARBA00022989"/>
    </source>
</evidence>
<dbReference type="InterPro" id="IPR012340">
    <property type="entry name" value="NA-bd_OB-fold"/>
</dbReference>
<evidence type="ECO:0000313" key="7">
    <source>
        <dbReference type="EMBL" id="MBO8428181.1"/>
    </source>
</evidence>
<dbReference type="EMBL" id="JADIMY010000125">
    <property type="protein sequence ID" value="MBO8428181.1"/>
    <property type="molecule type" value="Genomic_DNA"/>
</dbReference>
<keyword evidence="3 5" id="KW-1133">Transmembrane helix</keyword>
<dbReference type="SUPFAM" id="SSF141322">
    <property type="entry name" value="NfeD domain-like"/>
    <property type="match status" value="1"/>
</dbReference>
<dbReference type="PANTHER" id="PTHR33507">
    <property type="entry name" value="INNER MEMBRANE PROTEIN YBBJ"/>
    <property type="match status" value="1"/>
</dbReference>
<gene>
    <name evidence="7" type="ORF">IAC58_06540</name>
</gene>
<evidence type="ECO:0000256" key="5">
    <source>
        <dbReference type="SAM" id="Phobius"/>
    </source>
</evidence>
<feature type="transmembrane region" description="Helical" evidence="5">
    <location>
        <begin position="66"/>
        <end position="84"/>
    </location>
</feature>
<dbReference type="Gene3D" id="2.40.50.140">
    <property type="entry name" value="Nucleic acid-binding proteins"/>
    <property type="match status" value="1"/>
</dbReference>
<dbReference type="Proteomes" id="UP000823613">
    <property type="component" value="Unassembled WGS sequence"/>
</dbReference>
<protein>
    <submittedName>
        <fullName evidence="7">NfeD family protein</fullName>
    </submittedName>
</protein>
<keyword evidence="4 5" id="KW-0472">Membrane</keyword>
<dbReference type="PANTHER" id="PTHR33507:SF3">
    <property type="entry name" value="INNER MEMBRANE PROTEIN YBBJ"/>
    <property type="match status" value="1"/>
</dbReference>
<dbReference type="InterPro" id="IPR002810">
    <property type="entry name" value="NfeD-like_C"/>
</dbReference>
<organism evidence="7 8">
    <name type="scientific">Candidatus Onthovivens merdipullorum</name>
    <dbReference type="NCBI Taxonomy" id="2840889"/>
    <lineage>
        <taxon>Bacteria</taxon>
        <taxon>Bacillati</taxon>
        <taxon>Bacillota</taxon>
        <taxon>Bacilli</taxon>
        <taxon>Bacillales</taxon>
        <taxon>Candidatus Onthovivens</taxon>
    </lineage>
</organism>
<comment type="caution">
    <text evidence="7">The sequence shown here is derived from an EMBL/GenBank/DDBJ whole genome shotgun (WGS) entry which is preliminary data.</text>
</comment>
<comment type="subcellular location">
    <subcellularLocation>
        <location evidence="1">Membrane</location>
        <topology evidence="1">Multi-pass membrane protein</topology>
    </subcellularLocation>
</comment>
<dbReference type="GO" id="GO:0005886">
    <property type="term" value="C:plasma membrane"/>
    <property type="evidence" value="ECO:0007669"/>
    <property type="project" value="TreeGrafter"/>
</dbReference>
<feature type="transmembrane region" description="Helical" evidence="5">
    <location>
        <begin position="17"/>
        <end position="35"/>
    </location>
</feature>
<dbReference type="Pfam" id="PF01957">
    <property type="entry name" value="NfeD"/>
    <property type="match status" value="1"/>
</dbReference>